<organism evidence="1">
    <name type="scientific">Pararge aegeria</name>
    <name type="common">speckled wood butterfly</name>
    <dbReference type="NCBI Taxonomy" id="116150"/>
    <lineage>
        <taxon>Eukaryota</taxon>
        <taxon>Metazoa</taxon>
        <taxon>Ecdysozoa</taxon>
        <taxon>Arthropoda</taxon>
        <taxon>Hexapoda</taxon>
        <taxon>Insecta</taxon>
        <taxon>Pterygota</taxon>
        <taxon>Neoptera</taxon>
        <taxon>Endopterygota</taxon>
        <taxon>Lepidoptera</taxon>
        <taxon>Glossata</taxon>
        <taxon>Ditrysia</taxon>
        <taxon>Papilionoidea</taxon>
        <taxon>Nymphalidae</taxon>
        <taxon>Satyrinae</taxon>
        <taxon>Satyrini</taxon>
        <taxon>Parargina</taxon>
        <taxon>Pararge</taxon>
    </lineage>
</organism>
<evidence type="ECO:0000313" key="1">
    <source>
        <dbReference type="EMBL" id="JAA84779.1"/>
    </source>
</evidence>
<dbReference type="EMBL" id="GAIX01007781">
    <property type="protein sequence ID" value="JAA84779.1"/>
    <property type="molecule type" value="Transcribed_RNA"/>
</dbReference>
<sequence length="78" mass="8777">MRTVVLERFNTSSHILGQNAALWSILTDAASHKYSAQRHSTDYFKSCIEDILMNDSVRQANSSLTVAFVSYPRIVIVT</sequence>
<proteinExistence type="predicted"/>
<feature type="non-terminal residue" evidence="1">
    <location>
        <position position="78"/>
    </location>
</feature>
<dbReference type="AlphaFoldDB" id="S4P477"/>
<reference evidence="1" key="1">
    <citation type="journal article" date="2013" name="BMC Genomics">
        <title>Unscrambling butterfly oogenesis.</title>
        <authorList>
            <person name="Carter J.M."/>
            <person name="Baker S.C."/>
            <person name="Pink R."/>
            <person name="Carter D.R."/>
            <person name="Collins A."/>
            <person name="Tomlin J."/>
            <person name="Gibbs M."/>
            <person name="Breuker C.J."/>
        </authorList>
    </citation>
    <scope>NUCLEOTIDE SEQUENCE</scope>
    <source>
        <tissue evidence="1">Ovary</tissue>
    </source>
</reference>
<reference evidence="1" key="2">
    <citation type="submission" date="2013-05" db="EMBL/GenBank/DDBJ databases">
        <authorList>
            <person name="Carter J.-M."/>
            <person name="Baker S.C."/>
            <person name="Pink R."/>
            <person name="Carter D.R.F."/>
            <person name="Collins A."/>
            <person name="Tomlin J."/>
            <person name="Gibbs M."/>
            <person name="Breuker C.J."/>
        </authorList>
    </citation>
    <scope>NUCLEOTIDE SEQUENCE</scope>
    <source>
        <tissue evidence="1">Ovary</tissue>
    </source>
</reference>
<name>S4P477_9NEOP</name>
<accession>S4P477</accession>
<protein>
    <submittedName>
        <fullName evidence="1">Uncharacterized protein</fullName>
    </submittedName>
</protein>